<comment type="caution">
    <text evidence="2">The sequence shown here is derived from an EMBL/GenBank/DDBJ whole genome shotgun (WGS) entry which is preliminary data.</text>
</comment>
<evidence type="ECO:0000256" key="1">
    <source>
        <dbReference type="SAM" id="Phobius"/>
    </source>
</evidence>
<organism evidence="2 3">
    <name type="scientific">Scomber scombrus</name>
    <name type="common">Atlantic mackerel</name>
    <name type="synonym">Scomber vernalis</name>
    <dbReference type="NCBI Taxonomy" id="13677"/>
    <lineage>
        <taxon>Eukaryota</taxon>
        <taxon>Metazoa</taxon>
        <taxon>Chordata</taxon>
        <taxon>Craniata</taxon>
        <taxon>Vertebrata</taxon>
        <taxon>Euteleostomi</taxon>
        <taxon>Actinopterygii</taxon>
        <taxon>Neopterygii</taxon>
        <taxon>Teleostei</taxon>
        <taxon>Neoteleostei</taxon>
        <taxon>Acanthomorphata</taxon>
        <taxon>Pelagiaria</taxon>
        <taxon>Scombriformes</taxon>
        <taxon>Scombridae</taxon>
        <taxon>Scomber</taxon>
    </lineage>
</organism>
<gene>
    <name evidence="2" type="ORF">FSCOSCO3_A034000</name>
</gene>
<evidence type="ECO:0000313" key="2">
    <source>
        <dbReference type="EMBL" id="CAK6983104.1"/>
    </source>
</evidence>
<keyword evidence="2" id="KW-0067">ATP-binding</keyword>
<dbReference type="GO" id="GO:0005524">
    <property type="term" value="F:ATP binding"/>
    <property type="evidence" value="ECO:0007669"/>
    <property type="project" value="UniProtKB-KW"/>
</dbReference>
<evidence type="ECO:0000313" key="3">
    <source>
        <dbReference type="Proteomes" id="UP001314229"/>
    </source>
</evidence>
<name>A0AAV1QJI7_SCOSC</name>
<dbReference type="Proteomes" id="UP001314229">
    <property type="component" value="Unassembled WGS sequence"/>
</dbReference>
<feature type="transmembrane region" description="Helical" evidence="1">
    <location>
        <begin position="105"/>
        <end position="127"/>
    </location>
</feature>
<dbReference type="AlphaFoldDB" id="A0AAV1QJI7"/>
<sequence length="218" mass="24186">MFSPLDRAGFLSFSTMSWMSAVMWSMSRKKLDFSSLSLSPLDGAGVNGDRLQRLWEEEVHKVGLQKASLTRVLLRFQKSRLLLVVFITVLYTAALFVGSVSHTYIIFHVLITTINHTSLFLVCNVSVRPQGVLMHEFTSYNIQPEASSVLGGVTLSLGLVSVELFRVGCVTLSWAVNLRTGIRLKTAFCTLGFHKIVSLRTHSGVSVGQVQSERHVLL</sequence>
<keyword evidence="1" id="KW-0812">Transmembrane</keyword>
<keyword evidence="1" id="KW-1133">Transmembrane helix</keyword>
<keyword evidence="3" id="KW-1185">Reference proteome</keyword>
<keyword evidence="2" id="KW-0547">Nucleotide-binding</keyword>
<protein>
    <submittedName>
        <fullName evidence="2">ATP-binding cassette sub-family C member 12-like isoform X1</fullName>
    </submittedName>
</protein>
<dbReference type="EMBL" id="CAWUFR010001198">
    <property type="protein sequence ID" value="CAK6983104.1"/>
    <property type="molecule type" value="Genomic_DNA"/>
</dbReference>
<keyword evidence="1" id="KW-0472">Membrane</keyword>
<feature type="transmembrane region" description="Helical" evidence="1">
    <location>
        <begin position="81"/>
        <end position="99"/>
    </location>
</feature>
<accession>A0AAV1QJI7</accession>
<proteinExistence type="predicted"/>
<reference evidence="2 3" key="1">
    <citation type="submission" date="2024-01" db="EMBL/GenBank/DDBJ databases">
        <authorList>
            <person name="Alioto T."/>
            <person name="Alioto T."/>
            <person name="Gomez Garrido J."/>
        </authorList>
    </citation>
    <scope>NUCLEOTIDE SEQUENCE [LARGE SCALE GENOMIC DNA]</scope>
</reference>